<evidence type="ECO:0000256" key="5">
    <source>
        <dbReference type="SAM" id="Phobius"/>
    </source>
</evidence>
<name>A0A453M561_AEGTS</name>
<evidence type="ECO:0000256" key="2">
    <source>
        <dbReference type="ARBA" id="ARBA00022729"/>
    </source>
</evidence>
<feature type="transmembrane region" description="Helical" evidence="5">
    <location>
        <begin position="62"/>
        <end position="82"/>
    </location>
</feature>
<keyword evidence="2" id="KW-0732">Signal</keyword>
<reference evidence="7" key="3">
    <citation type="journal article" date="2017" name="Nature">
        <title>Genome sequence of the progenitor of the wheat D genome Aegilops tauschii.</title>
        <authorList>
            <person name="Luo M.C."/>
            <person name="Gu Y.Q."/>
            <person name="Puiu D."/>
            <person name="Wang H."/>
            <person name="Twardziok S.O."/>
            <person name="Deal K.R."/>
            <person name="Huo N."/>
            <person name="Zhu T."/>
            <person name="Wang L."/>
            <person name="Wang Y."/>
            <person name="McGuire P.E."/>
            <person name="Liu S."/>
            <person name="Long H."/>
            <person name="Ramasamy R.K."/>
            <person name="Rodriguez J.C."/>
            <person name="Van S.L."/>
            <person name="Yuan L."/>
            <person name="Wang Z."/>
            <person name="Xia Z."/>
            <person name="Xiao L."/>
            <person name="Anderson O.D."/>
            <person name="Ouyang S."/>
            <person name="Liang Y."/>
            <person name="Zimin A.V."/>
            <person name="Pertea G."/>
            <person name="Qi P."/>
            <person name="Bennetzen J.L."/>
            <person name="Dai X."/>
            <person name="Dawson M.W."/>
            <person name="Muller H.G."/>
            <person name="Kugler K."/>
            <person name="Rivarola-Duarte L."/>
            <person name="Spannagl M."/>
            <person name="Mayer K.F.X."/>
            <person name="Lu F.H."/>
            <person name="Bevan M.W."/>
            <person name="Leroy P."/>
            <person name="Li P."/>
            <person name="You F.M."/>
            <person name="Sun Q."/>
            <person name="Liu Z."/>
            <person name="Lyons E."/>
            <person name="Wicker T."/>
            <person name="Salzberg S.L."/>
            <person name="Devos K.M."/>
            <person name="Dvorak J."/>
        </authorList>
    </citation>
    <scope>NUCLEOTIDE SEQUENCE [LARGE SCALE GENOMIC DNA]</scope>
    <source>
        <strain evidence="7">cv. AL8/78</strain>
    </source>
</reference>
<dbReference type="SUPFAM" id="SSF47699">
    <property type="entry name" value="Bifunctional inhibitor/lipid-transfer protein/seed storage 2S albumin"/>
    <property type="match status" value="1"/>
</dbReference>
<dbReference type="EnsemblPlants" id="AET5Gv21050900.2">
    <property type="protein sequence ID" value="AET5Gv21050900.2"/>
    <property type="gene ID" value="AET5Gv21050900"/>
</dbReference>
<feature type="transmembrane region" description="Helical" evidence="5">
    <location>
        <begin position="215"/>
        <end position="232"/>
    </location>
</feature>
<keyword evidence="5" id="KW-0472">Membrane</keyword>
<dbReference type="Gene3D" id="1.10.110.10">
    <property type="entry name" value="Plant lipid-transfer and hydrophobic proteins"/>
    <property type="match status" value="1"/>
</dbReference>
<evidence type="ECO:0000259" key="6">
    <source>
        <dbReference type="SMART" id="SM00499"/>
    </source>
</evidence>
<dbReference type="CDD" id="cd00010">
    <property type="entry name" value="AAI_LTSS"/>
    <property type="match status" value="1"/>
</dbReference>
<proteinExistence type="inferred from homology"/>
<comment type="similarity">
    <text evidence="1">Belongs to the plant LTP family.</text>
</comment>
<reference evidence="7" key="4">
    <citation type="submission" date="2019-03" db="UniProtKB">
        <authorList>
            <consortium name="EnsemblPlants"/>
        </authorList>
    </citation>
    <scope>IDENTIFICATION</scope>
</reference>
<reference evidence="8" key="2">
    <citation type="journal article" date="2017" name="Nat. Plants">
        <title>The Aegilops tauschii genome reveals multiple impacts of transposons.</title>
        <authorList>
            <person name="Zhao G."/>
            <person name="Zou C."/>
            <person name="Li K."/>
            <person name="Wang K."/>
            <person name="Li T."/>
            <person name="Gao L."/>
            <person name="Zhang X."/>
            <person name="Wang H."/>
            <person name="Yang Z."/>
            <person name="Liu X."/>
            <person name="Jiang W."/>
            <person name="Mao L."/>
            <person name="Kong X."/>
            <person name="Jiao Y."/>
            <person name="Jia J."/>
        </authorList>
    </citation>
    <scope>NUCLEOTIDE SEQUENCE [LARGE SCALE GENOMIC DNA]</scope>
    <source>
        <strain evidence="8">cv. AL8/78</strain>
    </source>
</reference>
<accession>A0A453M561</accession>
<evidence type="ECO:0000256" key="4">
    <source>
        <dbReference type="ARBA" id="ARBA00023180"/>
    </source>
</evidence>
<dbReference type="Pfam" id="PF14368">
    <property type="entry name" value="LTP_2"/>
    <property type="match status" value="1"/>
</dbReference>
<evidence type="ECO:0000256" key="1">
    <source>
        <dbReference type="ARBA" id="ARBA00009748"/>
    </source>
</evidence>
<keyword evidence="8" id="KW-1185">Reference proteome</keyword>
<reference evidence="8" key="1">
    <citation type="journal article" date="2014" name="Science">
        <title>Ancient hybridizations among the ancestral genomes of bread wheat.</title>
        <authorList>
            <consortium name="International Wheat Genome Sequencing Consortium,"/>
            <person name="Marcussen T."/>
            <person name="Sandve S.R."/>
            <person name="Heier L."/>
            <person name="Spannagl M."/>
            <person name="Pfeifer M."/>
            <person name="Jakobsen K.S."/>
            <person name="Wulff B.B."/>
            <person name="Steuernagel B."/>
            <person name="Mayer K.F."/>
            <person name="Olsen O.A."/>
        </authorList>
    </citation>
    <scope>NUCLEOTIDE SEQUENCE [LARGE SCALE GENOMIC DNA]</scope>
    <source>
        <strain evidence="8">cv. AL8/78</strain>
    </source>
</reference>
<keyword evidence="5" id="KW-1133">Transmembrane helix</keyword>
<dbReference type="Gramene" id="AET5Gv21050900.2">
    <property type="protein sequence ID" value="AET5Gv21050900.2"/>
    <property type="gene ID" value="AET5Gv21050900"/>
</dbReference>
<feature type="domain" description="Bifunctional inhibitor/plant lipid transfer protein/seed storage helical" evidence="6">
    <location>
        <begin position="88"/>
        <end position="167"/>
    </location>
</feature>
<dbReference type="AlphaFoldDB" id="A0A453M561"/>
<dbReference type="InterPro" id="IPR016140">
    <property type="entry name" value="Bifunc_inhib/LTP/seed_store"/>
</dbReference>
<dbReference type="PANTHER" id="PTHR33044">
    <property type="entry name" value="BIFUNCTIONAL INHIBITOR/LIPID-TRANSFER PROTEIN/SEED STORAGE 2S ALBUMIN SUPERFAMILY PROTEIN-RELATED"/>
    <property type="match status" value="1"/>
</dbReference>
<evidence type="ECO:0000256" key="3">
    <source>
        <dbReference type="ARBA" id="ARBA00023157"/>
    </source>
</evidence>
<keyword evidence="4" id="KW-0325">Glycoprotein</keyword>
<keyword evidence="3" id="KW-1015">Disulfide bond</keyword>
<dbReference type="InterPro" id="IPR036312">
    <property type="entry name" value="Bifun_inhib/LTP/seed_sf"/>
</dbReference>
<sequence length="233" mass="24464">YCHTARRIHDSLSIDPSYSTCTYYTSLRAYVASIHNQVPRHTRCETCAYTAAMALPARRRGAVAVALVALMAAVGLAGADFASDSKMCAEKLAVLATCLPVVDATATARAPTPDCCSGLREVLGDSKKCLCVLIKDRDDPAIGIKVNVTRAMDLPSACSVPAVLSDCPKLLHISPDSKEAEIFKQYAIHEGKNATAGTAGGKHTDAVSGEGRHTAVVFAVVVSGLLTSIFVLA</sequence>
<dbReference type="SMART" id="SM00499">
    <property type="entry name" value="AAI"/>
    <property type="match status" value="1"/>
</dbReference>
<reference evidence="7" key="5">
    <citation type="journal article" date="2021" name="G3 (Bethesda)">
        <title>Aegilops tauschii genome assembly Aet v5.0 features greater sequence contiguity and improved annotation.</title>
        <authorList>
            <person name="Wang L."/>
            <person name="Zhu T."/>
            <person name="Rodriguez J.C."/>
            <person name="Deal K.R."/>
            <person name="Dubcovsky J."/>
            <person name="McGuire P.E."/>
            <person name="Lux T."/>
            <person name="Spannagl M."/>
            <person name="Mayer K.F.X."/>
            <person name="Baldrich P."/>
            <person name="Meyers B.C."/>
            <person name="Huo N."/>
            <person name="Gu Y.Q."/>
            <person name="Zhou H."/>
            <person name="Devos K.M."/>
            <person name="Bennetzen J.L."/>
            <person name="Unver T."/>
            <person name="Budak H."/>
            <person name="Gulick P.J."/>
            <person name="Galiba G."/>
            <person name="Kalapos B."/>
            <person name="Nelson D.R."/>
            <person name="Li P."/>
            <person name="You F.M."/>
            <person name="Luo M.C."/>
            <person name="Dvorak J."/>
        </authorList>
    </citation>
    <scope>NUCLEOTIDE SEQUENCE [LARGE SCALE GENOMIC DNA]</scope>
    <source>
        <strain evidence="7">cv. AL8/78</strain>
    </source>
</reference>
<evidence type="ECO:0000313" key="8">
    <source>
        <dbReference type="Proteomes" id="UP000015105"/>
    </source>
</evidence>
<dbReference type="InterPro" id="IPR043325">
    <property type="entry name" value="LTSS"/>
</dbReference>
<dbReference type="Proteomes" id="UP000015105">
    <property type="component" value="Chromosome 5D"/>
</dbReference>
<protein>
    <recommendedName>
        <fullName evidence="6">Bifunctional inhibitor/plant lipid transfer protein/seed storage helical domain-containing protein</fullName>
    </recommendedName>
</protein>
<keyword evidence="5" id="KW-0812">Transmembrane</keyword>
<dbReference type="STRING" id="200361.A0A453M561"/>
<organism evidence="7 8">
    <name type="scientific">Aegilops tauschii subsp. strangulata</name>
    <name type="common">Goatgrass</name>
    <dbReference type="NCBI Taxonomy" id="200361"/>
    <lineage>
        <taxon>Eukaryota</taxon>
        <taxon>Viridiplantae</taxon>
        <taxon>Streptophyta</taxon>
        <taxon>Embryophyta</taxon>
        <taxon>Tracheophyta</taxon>
        <taxon>Spermatophyta</taxon>
        <taxon>Magnoliopsida</taxon>
        <taxon>Liliopsida</taxon>
        <taxon>Poales</taxon>
        <taxon>Poaceae</taxon>
        <taxon>BOP clade</taxon>
        <taxon>Pooideae</taxon>
        <taxon>Triticodae</taxon>
        <taxon>Triticeae</taxon>
        <taxon>Triticinae</taxon>
        <taxon>Aegilops</taxon>
    </lineage>
</organism>
<evidence type="ECO:0000313" key="7">
    <source>
        <dbReference type="EnsemblPlants" id="AET5Gv21050900.2"/>
    </source>
</evidence>